<dbReference type="EMBL" id="UAVU01000010">
    <property type="protein sequence ID" value="SQC93416.1"/>
    <property type="molecule type" value="Genomic_DNA"/>
</dbReference>
<evidence type="ECO:0000313" key="3">
    <source>
        <dbReference type="EMBL" id="ATF93675.1"/>
    </source>
</evidence>
<evidence type="ECO:0000313" key="5">
    <source>
        <dbReference type="EMBL" id="SQC93416.1"/>
    </source>
</evidence>
<gene>
    <name evidence="1" type="ORF">CO704_10085</name>
    <name evidence="2" type="ORF">CO704_12360</name>
    <name evidence="3" type="ORF">CO704_16935</name>
    <name evidence="4" type="ORF">NCTC12120_05723</name>
    <name evidence="5" type="ORF">NCTC12120_06530</name>
</gene>
<dbReference type="Proteomes" id="UP000217979">
    <property type="component" value="Chromosome"/>
</dbReference>
<evidence type="ECO:0000313" key="7">
    <source>
        <dbReference type="Proteomes" id="UP000251197"/>
    </source>
</evidence>
<dbReference type="EMBL" id="UAVU01000009">
    <property type="protein sequence ID" value="SQC92526.1"/>
    <property type="molecule type" value="Genomic_DNA"/>
</dbReference>
<dbReference type="Proteomes" id="UP000251197">
    <property type="component" value="Unassembled WGS sequence"/>
</dbReference>
<protein>
    <submittedName>
        <fullName evidence="1">Uncharacterized protein</fullName>
    </submittedName>
</protein>
<evidence type="ECO:0000313" key="6">
    <source>
        <dbReference type="Proteomes" id="UP000217979"/>
    </source>
</evidence>
<dbReference type="EMBL" id="CP023525">
    <property type="protein sequence ID" value="ATF92408.1"/>
    <property type="molecule type" value="Genomic_DNA"/>
</dbReference>
<accession>A0A291DXU3</accession>
<evidence type="ECO:0000313" key="2">
    <source>
        <dbReference type="EMBL" id="ATF92829.1"/>
    </source>
</evidence>
<name>A0A291DXU3_9ENTR</name>
<sequence length="135" mass="14510">MALTEEQKTDFDAPYRDGELTPVPVAKGELIPAGTIVCVNTEGFAVGGKEAVDLVWAGRAETRADNTAGNDGAISVLMRRNKAFRWRNDGTIVQAHVGKRVWVLDNRTLTGTDGGAKRSKAGTVILLESDGVWIE</sequence>
<reference evidence="1 6" key="1">
    <citation type="submission" date="2017-09" db="EMBL/GenBank/DDBJ databases">
        <title>FDA dAtabase for Regulatory Grade micrObial Sequences (FDA-ARGOS): Supporting development and validation of Infectious Disease Dx tests.</title>
        <authorList>
            <person name="Minogue T."/>
            <person name="Wolcott M."/>
            <person name="Wasieloski L."/>
            <person name="Aguilar W."/>
            <person name="Moore D."/>
            <person name="Tallon L."/>
            <person name="Sadzewicz L."/>
            <person name="Ott S."/>
            <person name="Zhao X."/>
            <person name="Nagaraj S."/>
            <person name="Vavikolanu K."/>
            <person name="Aluvathingal J."/>
            <person name="Nadendla S."/>
            <person name="Sichtig H."/>
        </authorList>
    </citation>
    <scope>NUCLEOTIDE SEQUENCE [LARGE SCALE GENOMIC DNA]</scope>
    <source>
        <strain evidence="1 6">FDAARGOS_392</strain>
    </source>
</reference>
<evidence type="ECO:0000313" key="1">
    <source>
        <dbReference type="EMBL" id="ATF92408.1"/>
    </source>
</evidence>
<dbReference type="EMBL" id="CP023525">
    <property type="protein sequence ID" value="ATF93675.1"/>
    <property type="molecule type" value="Genomic_DNA"/>
</dbReference>
<evidence type="ECO:0000313" key="4">
    <source>
        <dbReference type="EMBL" id="SQC92526.1"/>
    </source>
</evidence>
<proteinExistence type="predicted"/>
<dbReference type="RefSeq" id="WP_061279000.1">
    <property type="nucleotide sequence ID" value="NZ_CP023525.1"/>
</dbReference>
<organism evidence="1 6">
    <name type="scientific">Cedecea neteri</name>
    <dbReference type="NCBI Taxonomy" id="158822"/>
    <lineage>
        <taxon>Bacteria</taxon>
        <taxon>Pseudomonadati</taxon>
        <taxon>Pseudomonadota</taxon>
        <taxon>Gammaproteobacteria</taxon>
        <taxon>Enterobacterales</taxon>
        <taxon>Enterobacteriaceae</taxon>
        <taxon>Cedecea</taxon>
    </lineage>
</organism>
<dbReference type="AlphaFoldDB" id="A0A291DXU3"/>
<reference evidence="4 7" key="2">
    <citation type="submission" date="2018-06" db="EMBL/GenBank/DDBJ databases">
        <authorList>
            <consortium name="Pathogen Informatics"/>
            <person name="Doyle S."/>
        </authorList>
    </citation>
    <scope>NUCLEOTIDE SEQUENCE [LARGE SCALE GENOMIC DNA]</scope>
    <source>
        <strain evidence="4 7">NCTC12120</strain>
    </source>
</reference>
<dbReference type="EMBL" id="CP023525">
    <property type="protein sequence ID" value="ATF92829.1"/>
    <property type="molecule type" value="Genomic_DNA"/>
</dbReference>